<feature type="signal peptide" evidence="2">
    <location>
        <begin position="1"/>
        <end position="24"/>
    </location>
</feature>
<feature type="region of interest" description="Disordered" evidence="1">
    <location>
        <begin position="158"/>
        <end position="245"/>
    </location>
</feature>
<keyword evidence="2" id="KW-0732">Signal</keyword>
<accession>A0A060YSH6</accession>
<reference evidence="3" key="1">
    <citation type="journal article" date="2014" name="Nat. Commun.">
        <title>The rainbow trout genome provides novel insights into evolution after whole-genome duplication in vertebrates.</title>
        <authorList>
            <person name="Berthelot C."/>
            <person name="Brunet F."/>
            <person name="Chalopin D."/>
            <person name="Juanchich A."/>
            <person name="Bernard M."/>
            <person name="Noel B."/>
            <person name="Bento P."/>
            <person name="Da Silva C."/>
            <person name="Labadie K."/>
            <person name="Alberti A."/>
            <person name="Aury J.M."/>
            <person name="Louis A."/>
            <person name="Dehais P."/>
            <person name="Bardou P."/>
            <person name="Montfort J."/>
            <person name="Klopp C."/>
            <person name="Cabau C."/>
            <person name="Gaspin C."/>
            <person name="Thorgaard G.H."/>
            <person name="Boussaha M."/>
            <person name="Quillet E."/>
            <person name="Guyomard R."/>
            <person name="Galiana D."/>
            <person name="Bobe J."/>
            <person name="Volff J.N."/>
            <person name="Genet C."/>
            <person name="Wincker P."/>
            <person name="Jaillon O."/>
            <person name="Roest Crollius H."/>
            <person name="Guiguen Y."/>
        </authorList>
    </citation>
    <scope>NUCLEOTIDE SEQUENCE [LARGE SCALE GENOMIC DNA]</scope>
</reference>
<organism evidence="3 4">
    <name type="scientific">Oncorhynchus mykiss</name>
    <name type="common">Rainbow trout</name>
    <name type="synonym">Salmo gairdneri</name>
    <dbReference type="NCBI Taxonomy" id="8022"/>
    <lineage>
        <taxon>Eukaryota</taxon>
        <taxon>Metazoa</taxon>
        <taxon>Chordata</taxon>
        <taxon>Craniata</taxon>
        <taxon>Vertebrata</taxon>
        <taxon>Euteleostomi</taxon>
        <taxon>Actinopterygii</taxon>
        <taxon>Neopterygii</taxon>
        <taxon>Teleostei</taxon>
        <taxon>Protacanthopterygii</taxon>
        <taxon>Salmoniformes</taxon>
        <taxon>Salmonidae</taxon>
        <taxon>Salmoninae</taxon>
        <taxon>Oncorhynchus</taxon>
    </lineage>
</organism>
<dbReference type="PaxDb" id="8022-A0A060YSH6"/>
<feature type="region of interest" description="Disordered" evidence="1">
    <location>
        <begin position="37"/>
        <end position="58"/>
    </location>
</feature>
<dbReference type="Proteomes" id="UP000193380">
    <property type="component" value="Unassembled WGS sequence"/>
</dbReference>
<feature type="chain" id="PRO_5001592362" evidence="2">
    <location>
        <begin position="25"/>
        <end position="245"/>
    </location>
</feature>
<sequence length="245" mass="26692">MCTQPIFILFLSLQYLSLCSVCHGCEELSGMSAAVSLQAQPGQRPRPASRAQPHGSRQVHARAGKLTSANTYTFHDSRLSFVISSTYRESPVDVVTGGMSPIRDMDRLLQEMDINRLRAVVFRDIEDSKQAQFLALAVVYFISVLMVSKYRDILEPQNDKKLPQRSQSARSADSNAVSGGPDLESSVSLRRRDSGIGDDHSSVAPSEADTTAQGPDAVSEALSTLSSEVRGHRDNPRRTPGAGRT</sequence>
<dbReference type="EMBL" id="FR917925">
    <property type="protein sequence ID" value="CDQ94532.1"/>
    <property type="molecule type" value="Genomic_DNA"/>
</dbReference>
<dbReference type="AlphaFoldDB" id="A0A060YSH6"/>
<evidence type="ECO:0000256" key="1">
    <source>
        <dbReference type="SAM" id="MobiDB-lite"/>
    </source>
</evidence>
<evidence type="ECO:0000256" key="2">
    <source>
        <dbReference type="SAM" id="SignalP"/>
    </source>
</evidence>
<name>A0A060YSH6_ONCMY</name>
<gene>
    <name evidence="3" type="ORF">GSONMT00057728001</name>
</gene>
<feature type="compositionally biased region" description="Polar residues" evidence="1">
    <location>
        <begin position="164"/>
        <end position="177"/>
    </location>
</feature>
<proteinExistence type="predicted"/>
<protein>
    <submittedName>
        <fullName evidence="3">Uncharacterized protein</fullName>
    </submittedName>
</protein>
<feature type="compositionally biased region" description="Basic and acidic residues" evidence="1">
    <location>
        <begin position="190"/>
        <end position="201"/>
    </location>
</feature>
<reference evidence="3" key="2">
    <citation type="submission" date="2014-03" db="EMBL/GenBank/DDBJ databases">
        <authorList>
            <person name="Genoscope - CEA"/>
        </authorList>
    </citation>
    <scope>NUCLEOTIDE SEQUENCE</scope>
</reference>
<evidence type="ECO:0000313" key="4">
    <source>
        <dbReference type="Proteomes" id="UP000193380"/>
    </source>
</evidence>
<evidence type="ECO:0000313" key="3">
    <source>
        <dbReference type="EMBL" id="CDQ94532.1"/>
    </source>
</evidence>
<dbReference type="STRING" id="8022.A0A060YSH6"/>